<evidence type="ECO:0000256" key="4">
    <source>
        <dbReference type="ARBA" id="ARBA00019465"/>
    </source>
</evidence>
<dbReference type="InterPro" id="IPR013332">
    <property type="entry name" value="KPR_N"/>
</dbReference>
<organism evidence="13 14">
    <name type="scientific">Thalassospira marina</name>
    <dbReference type="NCBI Taxonomy" id="2048283"/>
    <lineage>
        <taxon>Bacteria</taxon>
        <taxon>Pseudomonadati</taxon>
        <taxon>Pseudomonadota</taxon>
        <taxon>Alphaproteobacteria</taxon>
        <taxon>Rhodospirillales</taxon>
        <taxon>Thalassospiraceae</taxon>
        <taxon>Thalassospira</taxon>
    </lineage>
</organism>
<dbReference type="GO" id="GO:0050661">
    <property type="term" value="F:NADP binding"/>
    <property type="evidence" value="ECO:0007669"/>
    <property type="project" value="TreeGrafter"/>
</dbReference>
<comment type="function">
    <text evidence="10">Catalyzes the NADPH-dependent reduction of ketopantoate into pantoic acid.</text>
</comment>
<sequence>MKIAVMGAGAVGCYYGARLAQCGHDVVLIGRPQHVQAINKHGLVFESAGTVSNIALSASIDPAAVAGADIVLFCVKSTDTQSAGEAMASYLSPDAIVLSLQNGVDNAERLGTVIGRDVLPAVVYVAVGMAGAGHVAHFGRGELVIGPGAQSEKVASILRPAAIPVDISENAAGALWAKMILNCAYNALSAVSRLPYGELAKGEGVMTVIENVVAECLAVANAINVVVPGDVQAAVAGIIKTMPAQYSSTAQDLMRGKPSEIDYLNGYIVRKGGALGIATPANQVLYTMVKLLEMRAGQEGAV</sequence>
<evidence type="ECO:0000256" key="1">
    <source>
        <dbReference type="ARBA" id="ARBA00004994"/>
    </source>
</evidence>
<dbReference type="InterPro" id="IPR036291">
    <property type="entry name" value="NAD(P)-bd_dom_sf"/>
</dbReference>
<dbReference type="Gene3D" id="3.40.50.720">
    <property type="entry name" value="NAD(P)-binding Rossmann-like Domain"/>
    <property type="match status" value="1"/>
</dbReference>
<dbReference type="GO" id="GO:0005737">
    <property type="term" value="C:cytoplasm"/>
    <property type="evidence" value="ECO:0007669"/>
    <property type="project" value="TreeGrafter"/>
</dbReference>
<evidence type="ECO:0000256" key="3">
    <source>
        <dbReference type="ARBA" id="ARBA00013014"/>
    </source>
</evidence>
<dbReference type="SUPFAM" id="SSF48179">
    <property type="entry name" value="6-phosphogluconate dehydrogenase C-terminal domain-like"/>
    <property type="match status" value="1"/>
</dbReference>
<keyword evidence="5 10" id="KW-0566">Pantothenate biosynthesis</keyword>
<dbReference type="OrthoDB" id="247668at2"/>
<comment type="catalytic activity">
    <reaction evidence="9 10">
        <text>(R)-pantoate + NADP(+) = 2-dehydropantoate + NADPH + H(+)</text>
        <dbReference type="Rhea" id="RHEA:16233"/>
        <dbReference type="ChEBI" id="CHEBI:11561"/>
        <dbReference type="ChEBI" id="CHEBI:15378"/>
        <dbReference type="ChEBI" id="CHEBI:15980"/>
        <dbReference type="ChEBI" id="CHEBI:57783"/>
        <dbReference type="ChEBI" id="CHEBI:58349"/>
        <dbReference type="EC" id="1.1.1.169"/>
    </reaction>
</comment>
<dbReference type="GO" id="GO:0008677">
    <property type="term" value="F:2-dehydropantoate 2-reductase activity"/>
    <property type="evidence" value="ECO:0007669"/>
    <property type="project" value="UniProtKB-EC"/>
</dbReference>
<dbReference type="SUPFAM" id="SSF51735">
    <property type="entry name" value="NAD(P)-binding Rossmann-fold domains"/>
    <property type="match status" value="1"/>
</dbReference>
<dbReference type="InterPro" id="IPR013328">
    <property type="entry name" value="6PGD_dom2"/>
</dbReference>
<dbReference type="EC" id="1.1.1.169" evidence="3 10"/>
<dbReference type="InterPro" id="IPR050838">
    <property type="entry name" value="Ketopantoate_reductase"/>
</dbReference>
<evidence type="ECO:0000256" key="10">
    <source>
        <dbReference type="RuleBase" id="RU362068"/>
    </source>
</evidence>
<dbReference type="GO" id="GO:0015940">
    <property type="term" value="P:pantothenate biosynthetic process"/>
    <property type="evidence" value="ECO:0007669"/>
    <property type="project" value="UniProtKB-UniPathway"/>
</dbReference>
<dbReference type="Gene3D" id="1.10.1040.10">
    <property type="entry name" value="N-(1-d-carboxylethyl)-l-norvaline Dehydrogenase, domain 2"/>
    <property type="match status" value="1"/>
</dbReference>
<evidence type="ECO:0000256" key="8">
    <source>
        <dbReference type="ARBA" id="ARBA00032024"/>
    </source>
</evidence>
<dbReference type="NCBIfam" id="TIGR00745">
    <property type="entry name" value="apbA_panE"/>
    <property type="match status" value="1"/>
</dbReference>
<dbReference type="InterPro" id="IPR003710">
    <property type="entry name" value="ApbA"/>
</dbReference>
<feature type="domain" description="Ketopantoate reductase N-terminal" evidence="11">
    <location>
        <begin position="3"/>
        <end position="148"/>
    </location>
</feature>
<gene>
    <name evidence="13" type="ORF">COO20_10415</name>
</gene>
<dbReference type="Pfam" id="PF02558">
    <property type="entry name" value="ApbA"/>
    <property type="match status" value="1"/>
</dbReference>
<dbReference type="InterPro" id="IPR008927">
    <property type="entry name" value="6-PGluconate_DH-like_C_sf"/>
</dbReference>
<evidence type="ECO:0000313" key="14">
    <source>
        <dbReference type="Proteomes" id="UP000233597"/>
    </source>
</evidence>
<dbReference type="Proteomes" id="UP000233597">
    <property type="component" value="Unassembled WGS sequence"/>
</dbReference>
<dbReference type="RefSeq" id="WP_101266657.1">
    <property type="nucleotide sequence ID" value="NZ_NWTK01000006.1"/>
</dbReference>
<dbReference type="InterPro" id="IPR013752">
    <property type="entry name" value="KPA_reductase"/>
</dbReference>
<dbReference type="PANTHER" id="PTHR43765">
    <property type="entry name" value="2-DEHYDROPANTOATE 2-REDUCTASE-RELATED"/>
    <property type="match status" value="1"/>
</dbReference>
<evidence type="ECO:0000256" key="7">
    <source>
        <dbReference type="ARBA" id="ARBA00023002"/>
    </source>
</evidence>
<dbReference type="AlphaFoldDB" id="A0A2N3KUK2"/>
<feature type="domain" description="Ketopantoate reductase C-terminal" evidence="12">
    <location>
        <begin position="173"/>
        <end position="293"/>
    </location>
</feature>
<dbReference type="FunFam" id="1.10.1040.10:FF:000017">
    <property type="entry name" value="2-dehydropantoate 2-reductase"/>
    <property type="match status" value="1"/>
</dbReference>
<evidence type="ECO:0000259" key="12">
    <source>
        <dbReference type="Pfam" id="PF08546"/>
    </source>
</evidence>
<comment type="similarity">
    <text evidence="2 10">Belongs to the ketopantoate reductase family.</text>
</comment>
<protein>
    <recommendedName>
        <fullName evidence="4 10">2-dehydropantoate 2-reductase</fullName>
        <ecNumber evidence="3 10">1.1.1.169</ecNumber>
    </recommendedName>
    <alternativeName>
        <fullName evidence="8 10">Ketopantoate reductase</fullName>
    </alternativeName>
</protein>
<evidence type="ECO:0000256" key="2">
    <source>
        <dbReference type="ARBA" id="ARBA00007870"/>
    </source>
</evidence>
<evidence type="ECO:0000256" key="5">
    <source>
        <dbReference type="ARBA" id="ARBA00022655"/>
    </source>
</evidence>
<accession>A0A2N3KUK2</accession>
<dbReference type="EMBL" id="NWTK01000006">
    <property type="protein sequence ID" value="PKR54190.1"/>
    <property type="molecule type" value="Genomic_DNA"/>
</dbReference>
<evidence type="ECO:0000256" key="9">
    <source>
        <dbReference type="ARBA" id="ARBA00048793"/>
    </source>
</evidence>
<evidence type="ECO:0000313" key="13">
    <source>
        <dbReference type="EMBL" id="PKR54190.1"/>
    </source>
</evidence>
<evidence type="ECO:0000256" key="6">
    <source>
        <dbReference type="ARBA" id="ARBA00022857"/>
    </source>
</evidence>
<keyword evidence="7 10" id="KW-0560">Oxidoreductase</keyword>
<proteinExistence type="inferred from homology"/>
<dbReference type="UniPathway" id="UPA00028">
    <property type="reaction ID" value="UER00004"/>
</dbReference>
<name>A0A2N3KUK2_9PROT</name>
<dbReference type="Pfam" id="PF08546">
    <property type="entry name" value="ApbA_C"/>
    <property type="match status" value="1"/>
</dbReference>
<dbReference type="PANTHER" id="PTHR43765:SF2">
    <property type="entry name" value="2-DEHYDROPANTOATE 2-REDUCTASE"/>
    <property type="match status" value="1"/>
</dbReference>
<keyword evidence="6 10" id="KW-0521">NADP</keyword>
<comment type="pathway">
    <text evidence="1 10">Cofactor biosynthesis; (R)-pantothenate biosynthesis; (R)-pantoate from 3-methyl-2-oxobutanoate: step 2/2.</text>
</comment>
<comment type="caution">
    <text evidence="13">The sequence shown here is derived from an EMBL/GenBank/DDBJ whole genome shotgun (WGS) entry which is preliminary data.</text>
</comment>
<reference evidence="13 14" key="1">
    <citation type="submission" date="2017-09" db="EMBL/GenBank/DDBJ databases">
        <title>Biodiversity and function of Thalassospira species in the particle-attached aromatic-hydrocarbon-degrading consortia from the surface seawater of the South China Sea.</title>
        <authorList>
            <person name="Dong C."/>
            <person name="Liu R."/>
            <person name="Shao Z."/>
        </authorList>
    </citation>
    <scope>NUCLEOTIDE SEQUENCE [LARGE SCALE GENOMIC DNA]</scope>
    <source>
        <strain evidence="13 14">CSC1P2</strain>
    </source>
</reference>
<evidence type="ECO:0000259" key="11">
    <source>
        <dbReference type="Pfam" id="PF02558"/>
    </source>
</evidence>